<gene>
    <name evidence="1" type="ORF">BDN72DRAFT_648340</name>
</gene>
<dbReference type="Proteomes" id="UP000308600">
    <property type="component" value="Unassembled WGS sequence"/>
</dbReference>
<keyword evidence="2" id="KW-1185">Reference proteome</keyword>
<reference evidence="1 2" key="1">
    <citation type="journal article" date="2019" name="Nat. Ecol. Evol.">
        <title>Megaphylogeny resolves global patterns of mushroom evolution.</title>
        <authorList>
            <person name="Varga T."/>
            <person name="Krizsan K."/>
            <person name="Foldi C."/>
            <person name="Dima B."/>
            <person name="Sanchez-Garcia M."/>
            <person name="Sanchez-Ramirez S."/>
            <person name="Szollosi G.J."/>
            <person name="Szarkandi J.G."/>
            <person name="Papp V."/>
            <person name="Albert L."/>
            <person name="Andreopoulos W."/>
            <person name="Angelini C."/>
            <person name="Antonin V."/>
            <person name="Barry K.W."/>
            <person name="Bougher N.L."/>
            <person name="Buchanan P."/>
            <person name="Buyck B."/>
            <person name="Bense V."/>
            <person name="Catcheside P."/>
            <person name="Chovatia M."/>
            <person name="Cooper J."/>
            <person name="Damon W."/>
            <person name="Desjardin D."/>
            <person name="Finy P."/>
            <person name="Geml J."/>
            <person name="Haridas S."/>
            <person name="Hughes K."/>
            <person name="Justo A."/>
            <person name="Karasinski D."/>
            <person name="Kautmanova I."/>
            <person name="Kiss B."/>
            <person name="Kocsube S."/>
            <person name="Kotiranta H."/>
            <person name="LaButti K.M."/>
            <person name="Lechner B.E."/>
            <person name="Liimatainen K."/>
            <person name="Lipzen A."/>
            <person name="Lukacs Z."/>
            <person name="Mihaltcheva S."/>
            <person name="Morgado L.N."/>
            <person name="Niskanen T."/>
            <person name="Noordeloos M.E."/>
            <person name="Ohm R.A."/>
            <person name="Ortiz-Santana B."/>
            <person name="Ovrebo C."/>
            <person name="Racz N."/>
            <person name="Riley R."/>
            <person name="Savchenko A."/>
            <person name="Shiryaev A."/>
            <person name="Soop K."/>
            <person name="Spirin V."/>
            <person name="Szebenyi C."/>
            <person name="Tomsovsky M."/>
            <person name="Tulloss R.E."/>
            <person name="Uehling J."/>
            <person name="Grigoriev I.V."/>
            <person name="Vagvolgyi C."/>
            <person name="Papp T."/>
            <person name="Martin F.M."/>
            <person name="Miettinen O."/>
            <person name="Hibbett D.S."/>
            <person name="Nagy L.G."/>
        </authorList>
    </citation>
    <scope>NUCLEOTIDE SEQUENCE [LARGE SCALE GENOMIC DNA]</scope>
    <source>
        <strain evidence="1 2">NL-1719</strain>
    </source>
</reference>
<accession>A0ACD3ATE6</accession>
<dbReference type="EMBL" id="ML208342">
    <property type="protein sequence ID" value="TFK68877.1"/>
    <property type="molecule type" value="Genomic_DNA"/>
</dbReference>
<evidence type="ECO:0000313" key="2">
    <source>
        <dbReference type="Proteomes" id="UP000308600"/>
    </source>
</evidence>
<protein>
    <submittedName>
        <fullName evidence="1">Uncharacterized protein</fullName>
    </submittedName>
</protein>
<evidence type="ECO:0000313" key="1">
    <source>
        <dbReference type="EMBL" id="TFK68877.1"/>
    </source>
</evidence>
<sequence length="51" mass="6054">MASVTHNHPLSYSSVPLRSKRRRRCGRERAYGIVVWIFVPSTVLNRFYIYI</sequence>
<organism evidence="1 2">
    <name type="scientific">Pluteus cervinus</name>
    <dbReference type="NCBI Taxonomy" id="181527"/>
    <lineage>
        <taxon>Eukaryota</taxon>
        <taxon>Fungi</taxon>
        <taxon>Dikarya</taxon>
        <taxon>Basidiomycota</taxon>
        <taxon>Agaricomycotina</taxon>
        <taxon>Agaricomycetes</taxon>
        <taxon>Agaricomycetidae</taxon>
        <taxon>Agaricales</taxon>
        <taxon>Pluteineae</taxon>
        <taxon>Pluteaceae</taxon>
        <taxon>Pluteus</taxon>
    </lineage>
</organism>
<name>A0ACD3ATE6_9AGAR</name>
<proteinExistence type="predicted"/>